<dbReference type="EMBL" id="JACHBK010000021">
    <property type="protein sequence ID" value="MBB5539535.1"/>
    <property type="molecule type" value="Genomic_DNA"/>
</dbReference>
<dbReference type="RefSeq" id="WP_154663311.1">
    <property type="nucleotide sequence ID" value="NZ_JACHBK010000021.1"/>
</dbReference>
<keyword evidence="1" id="KW-0812">Transmembrane</keyword>
<gene>
    <name evidence="2" type="ORF">GGD55_006285</name>
</gene>
<proteinExistence type="predicted"/>
<evidence type="ECO:0000256" key="1">
    <source>
        <dbReference type="SAM" id="Phobius"/>
    </source>
</evidence>
<protein>
    <submittedName>
        <fullName evidence="2">Uncharacterized protein</fullName>
    </submittedName>
</protein>
<dbReference type="AlphaFoldDB" id="A0A7W8UJV6"/>
<comment type="caution">
    <text evidence="2">The sequence shown here is derived from an EMBL/GenBank/DDBJ whole genome shotgun (WGS) entry which is preliminary data.</text>
</comment>
<dbReference type="Proteomes" id="UP000585507">
    <property type="component" value="Unassembled WGS sequence"/>
</dbReference>
<sequence>MVYECAARIDNTALMKHANEYGNINVRGLFCSDQDFLVSMAELADVRSGTMSFETIYHPYDSLGTLMAFFVATAGTLLLAGVCFGALLITRWIGAEW</sequence>
<keyword evidence="1" id="KW-0472">Membrane</keyword>
<keyword evidence="3" id="KW-1185">Reference proteome</keyword>
<feature type="transmembrane region" description="Helical" evidence="1">
    <location>
        <begin position="66"/>
        <end position="89"/>
    </location>
</feature>
<organism evidence="2 3">
    <name type="scientific">Rhizobium giardinii</name>
    <dbReference type="NCBI Taxonomy" id="56731"/>
    <lineage>
        <taxon>Bacteria</taxon>
        <taxon>Pseudomonadati</taxon>
        <taxon>Pseudomonadota</taxon>
        <taxon>Alphaproteobacteria</taxon>
        <taxon>Hyphomicrobiales</taxon>
        <taxon>Rhizobiaceae</taxon>
        <taxon>Rhizobium/Agrobacterium group</taxon>
        <taxon>Rhizobium</taxon>
    </lineage>
</organism>
<accession>A0A7W8UJV6</accession>
<evidence type="ECO:0000313" key="3">
    <source>
        <dbReference type="Proteomes" id="UP000585507"/>
    </source>
</evidence>
<reference evidence="2 3" key="1">
    <citation type="submission" date="2020-08" db="EMBL/GenBank/DDBJ databases">
        <title>Genomic Encyclopedia of Type Strains, Phase IV (KMG-V): Genome sequencing to study the core and pangenomes of soil and plant-associated prokaryotes.</title>
        <authorList>
            <person name="Whitman W."/>
        </authorList>
    </citation>
    <scope>NUCLEOTIDE SEQUENCE [LARGE SCALE GENOMIC DNA]</scope>
    <source>
        <strain evidence="2 3">SEMIA 4084</strain>
    </source>
</reference>
<keyword evidence="1" id="KW-1133">Transmembrane helix</keyword>
<name>A0A7W8UJV6_9HYPH</name>
<evidence type="ECO:0000313" key="2">
    <source>
        <dbReference type="EMBL" id="MBB5539535.1"/>
    </source>
</evidence>